<dbReference type="GO" id="GO:0036064">
    <property type="term" value="C:ciliary basal body"/>
    <property type="evidence" value="ECO:0007669"/>
    <property type="project" value="TreeGrafter"/>
</dbReference>
<keyword evidence="3 4" id="KW-0175">Coiled coil</keyword>
<dbReference type="EMBL" id="GECZ01014481">
    <property type="protein sequence ID" value="JAS55288.1"/>
    <property type="molecule type" value="Transcribed_RNA"/>
</dbReference>
<dbReference type="GO" id="GO:1903566">
    <property type="term" value="P:positive regulation of protein localization to cilium"/>
    <property type="evidence" value="ECO:0007669"/>
    <property type="project" value="TreeGrafter"/>
</dbReference>
<feature type="compositionally biased region" description="Polar residues" evidence="5">
    <location>
        <begin position="71"/>
        <end position="82"/>
    </location>
</feature>
<sequence>KQTLTTDGVGIKKIIMADSDGKGNGNSNYYRNNSRHSNDDDNSDDEHIQGASIGPDIGLGNNRHHVRKSSTETGLAGSSSGNDHPRREENPFSFKHFLNRDVSGGARPKVYPSKSPSTPRLISNPELTSGLPDFVQDHLVIEQCYLNQPSQPLSVDMNNLAEFGLEASNDGWTPGRTGDLPFDLTATRHERPESPVLPLDLPEGLPFDLPATGGEVGASTSLPDFLSDGPIHSGRRNEAGQPPSEPTSPHIPPPHSHAQALQLENDRLRRDQETLRRQLSDQIRRNESLESELRLLRSRDHDDAASLENMVRQVEDNLSRAVKRAETAEMKAAKLKQEVKLLTLEVNELRGVSRPSDRSSDHRLATELRAAVSSAEHSLRQMLSGVDTLRMIASTLENRHRFDEQPEFCEPENRDDSGPAL</sequence>
<dbReference type="GO" id="GO:0055037">
    <property type="term" value="C:recycling endosome"/>
    <property type="evidence" value="ECO:0007669"/>
    <property type="project" value="TreeGrafter"/>
</dbReference>
<feature type="compositionally biased region" description="Pro residues" evidence="5">
    <location>
        <begin position="243"/>
        <end position="255"/>
    </location>
</feature>
<dbReference type="GO" id="GO:0030496">
    <property type="term" value="C:midbody"/>
    <property type="evidence" value="ECO:0007669"/>
    <property type="project" value="TreeGrafter"/>
</dbReference>
<evidence type="ECO:0000256" key="3">
    <source>
        <dbReference type="ARBA" id="ARBA00023054"/>
    </source>
</evidence>
<feature type="region of interest" description="Disordered" evidence="5">
    <location>
        <begin position="103"/>
        <end position="122"/>
    </location>
</feature>
<evidence type="ECO:0000256" key="1">
    <source>
        <dbReference type="ARBA" id="ARBA00007791"/>
    </source>
</evidence>
<reference evidence="6" key="1">
    <citation type="submission" date="2015-11" db="EMBL/GenBank/DDBJ databases">
        <title>De novo transcriptome assembly of four potential Pierce s Disease insect vectors from Arizona vineyards.</title>
        <authorList>
            <person name="Tassone E.E."/>
        </authorList>
    </citation>
    <scope>NUCLEOTIDE SEQUENCE</scope>
</reference>
<dbReference type="GO" id="GO:0045724">
    <property type="term" value="P:positive regulation of cilium assembly"/>
    <property type="evidence" value="ECO:0007669"/>
    <property type="project" value="TreeGrafter"/>
</dbReference>
<proteinExistence type="inferred from homology"/>
<comment type="similarity">
    <text evidence="1">Belongs to the ENTR1 family.</text>
</comment>
<dbReference type="GO" id="GO:0005769">
    <property type="term" value="C:early endosome"/>
    <property type="evidence" value="ECO:0007669"/>
    <property type="project" value="TreeGrafter"/>
</dbReference>
<evidence type="ECO:0000313" key="7">
    <source>
        <dbReference type="EMBL" id="JAS63741.1"/>
    </source>
</evidence>
<feature type="region of interest" description="Disordered" evidence="5">
    <location>
        <begin position="17"/>
        <end position="90"/>
    </location>
</feature>
<dbReference type="PANTHER" id="PTHR31259">
    <property type="entry name" value="ENDOSOME-ASSOCIATED TRAFFICKING REGULATOR 1"/>
    <property type="match status" value="1"/>
</dbReference>
<dbReference type="GO" id="GO:0005813">
    <property type="term" value="C:centrosome"/>
    <property type="evidence" value="ECO:0007669"/>
    <property type="project" value="TreeGrafter"/>
</dbReference>
<accession>A0A1B6FYM4</accession>
<dbReference type="AlphaFoldDB" id="A0A1B6FYM4"/>
<dbReference type="PANTHER" id="PTHR31259:SF3">
    <property type="entry name" value="ENDOSOME-ASSOCIATED-TRAFFICKING REGULATOR 1"/>
    <property type="match status" value="1"/>
</dbReference>
<feature type="coiled-coil region" evidence="4">
    <location>
        <begin position="258"/>
        <end position="352"/>
    </location>
</feature>
<gene>
    <name evidence="7" type="ORF">g.18074</name>
    <name evidence="6" type="ORF">g.18075</name>
</gene>
<name>A0A1B6FYM4_9HEMI</name>
<feature type="region of interest" description="Disordered" evidence="5">
    <location>
        <begin position="193"/>
        <end position="257"/>
    </location>
</feature>
<evidence type="ECO:0000256" key="4">
    <source>
        <dbReference type="SAM" id="Coils"/>
    </source>
</evidence>
<feature type="non-terminal residue" evidence="6">
    <location>
        <position position="1"/>
    </location>
</feature>
<protein>
    <recommendedName>
        <fullName evidence="2">Endosome-associated-trafficking regulator 1</fullName>
    </recommendedName>
</protein>
<dbReference type="InterPro" id="IPR026757">
    <property type="entry name" value="ENTR1"/>
</dbReference>
<feature type="region of interest" description="Disordered" evidence="5">
    <location>
        <begin position="400"/>
        <end position="421"/>
    </location>
</feature>
<feature type="compositionally biased region" description="Basic and acidic residues" evidence="5">
    <location>
        <begin position="411"/>
        <end position="421"/>
    </location>
</feature>
<dbReference type="EMBL" id="GECZ01006028">
    <property type="protein sequence ID" value="JAS63741.1"/>
    <property type="molecule type" value="Transcribed_RNA"/>
</dbReference>
<evidence type="ECO:0000313" key="6">
    <source>
        <dbReference type="EMBL" id="JAS55288.1"/>
    </source>
</evidence>
<dbReference type="GO" id="GO:0032465">
    <property type="term" value="P:regulation of cytokinesis"/>
    <property type="evidence" value="ECO:0007669"/>
    <property type="project" value="TreeGrafter"/>
</dbReference>
<organism evidence="6">
    <name type="scientific">Cuerna arida</name>
    <dbReference type="NCBI Taxonomy" id="1464854"/>
    <lineage>
        <taxon>Eukaryota</taxon>
        <taxon>Metazoa</taxon>
        <taxon>Ecdysozoa</taxon>
        <taxon>Arthropoda</taxon>
        <taxon>Hexapoda</taxon>
        <taxon>Insecta</taxon>
        <taxon>Pterygota</taxon>
        <taxon>Neoptera</taxon>
        <taxon>Paraneoptera</taxon>
        <taxon>Hemiptera</taxon>
        <taxon>Auchenorrhyncha</taxon>
        <taxon>Membracoidea</taxon>
        <taxon>Cicadellidae</taxon>
        <taxon>Cicadellinae</taxon>
        <taxon>Proconiini</taxon>
        <taxon>Cuerna</taxon>
    </lineage>
</organism>
<evidence type="ECO:0000256" key="5">
    <source>
        <dbReference type="SAM" id="MobiDB-lite"/>
    </source>
</evidence>
<evidence type="ECO:0000256" key="2">
    <source>
        <dbReference type="ARBA" id="ARBA00016007"/>
    </source>
</evidence>